<evidence type="ECO:0000256" key="2">
    <source>
        <dbReference type="ARBA" id="ARBA00022747"/>
    </source>
</evidence>
<dbReference type="InterPro" id="IPR000055">
    <property type="entry name" value="Restrct_endonuc_typeI_TRD"/>
</dbReference>
<protein>
    <recommendedName>
        <fullName evidence="4">Type I restriction modification DNA specificity domain-containing protein</fullName>
    </recommendedName>
</protein>
<evidence type="ECO:0000256" key="3">
    <source>
        <dbReference type="ARBA" id="ARBA00023125"/>
    </source>
</evidence>
<gene>
    <name evidence="5" type="ORF">C4K68_22745</name>
</gene>
<feature type="domain" description="Type I restriction modification DNA specificity" evidence="4">
    <location>
        <begin position="3"/>
        <end position="179"/>
    </location>
</feature>
<dbReference type="Gene3D" id="3.90.220.20">
    <property type="entry name" value="DNA methylase specificity domains"/>
    <property type="match status" value="2"/>
</dbReference>
<comment type="similarity">
    <text evidence="1">Belongs to the type-I restriction system S methylase family.</text>
</comment>
<dbReference type="GO" id="GO:0009307">
    <property type="term" value="P:DNA restriction-modification system"/>
    <property type="evidence" value="ECO:0007669"/>
    <property type="project" value="UniProtKB-KW"/>
</dbReference>
<dbReference type="OrthoDB" id="398435at2"/>
<keyword evidence="3" id="KW-0238">DNA-binding</keyword>
<dbReference type="InterPro" id="IPR044946">
    <property type="entry name" value="Restrct_endonuc_typeI_TRD_sf"/>
</dbReference>
<accession>A0A2S5KJN5</accession>
<reference evidence="5 6" key="1">
    <citation type="submission" date="2018-02" db="EMBL/GenBank/DDBJ databases">
        <title>novel marine gammaproteobacteria from coastal saline agro ecosystem.</title>
        <authorList>
            <person name="Krishnan R."/>
            <person name="Ramesh Kumar N."/>
        </authorList>
    </citation>
    <scope>NUCLEOTIDE SEQUENCE [LARGE SCALE GENOMIC DNA]</scope>
    <source>
        <strain evidence="5 6">228</strain>
    </source>
</reference>
<dbReference type="InterPro" id="IPR052021">
    <property type="entry name" value="Type-I_RS_S_subunit"/>
</dbReference>
<comment type="caution">
    <text evidence="5">The sequence shown here is derived from an EMBL/GenBank/DDBJ whole genome shotgun (WGS) entry which is preliminary data.</text>
</comment>
<dbReference type="GO" id="GO:0003677">
    <property type="term" value="F:DNA binding"/>
    <property type="evidence" value="ECO:0007669"/>
    <property type="project" value="UniProtKB-KW"/>
</dbReference>
<dbReference type="CDD" id="cd17256">
    <property type="entry name" value="RMtype1_S_EcoJA65PI-TRD1-CR1_like"/>
    <property type="match status" value="1"/>
</dbReference>
<name>A0A2S5KJN5_9PROT</name>
<dbReference type="Proteomes" id="UP000238196">
    <property type="component" value="Unassembled WGS sequence"/>
</dbReference>
<feature type="domain" description="Type I restriction modification DNA specificity" evidence="4">
    <location>
        <begin position="201"/>
        <end position="358"/>
    </location>
</feature>
<keyword evidence="2" id="KW-0680">Restriction system</keyword>
<dbReference type="PANTHER" id="PTHR30408:SF12">
    <property type="entry name" value="TYPE I RESTRICTION ENZYME MJAVIII SPECIFICITY SUBUNIT"/>
    <property type="match status" value="1"/>
</dbReference>
<dbReference type="PANTHER" id="PTHR30408">
    <property type="entry name" value="TYPE-1 RESTRICTION ENZYME ECOKI SPECIFICITY PROTEIN"/>
    <property type="match status" value="1"/>
</dbReference>
<evidence type="ECO:0000256" key="1">
    <source>
        <dbReference type="ARBA" id="ARBA00010923"/>
    </source>
</evidence>
<organism evidence="5 6">
    <name type="scientific">Proteobacteria bacterium 228</name>
    <dbReference type="NCBI Taxonomy" id="2083153"/>
    <lineage>
        <taxon>Bacteria</taxon>
        <taxon>Pseudomonadati</taxon>
        <taxon>Pseudomonadota</taxon>
    </lineage>
</organism>
<dbReference type="EMBL" id="PRLP01000112">
    <property type="protein sequence ID" value="PPC75044.1"/>
    <property type="molecule type" value="Genomic_DNA"/>
</dbReference>
<proteinExistence type="inferred from homology"/>
<evidence type="ECO:0000313" key="5">
    <source>
        <dbReference type="EMBL" id="PPC75044.1"/>
    </source>
</evidence>
<sequence length="397" mass="43789">MSWPLVNLGKLCKLVNGDRGSNYPSKDSILFEGIPFINAGNLTEVHSIACSGANYISEERYDLLSNGKVQQGDILFCLRGSLGKFAVVDSSILKGAIASSLVIIRPDTSLDGGYLKNYLRSTLCSREISRFENGAAQPNLSAKDLREFQIPLPPLPEQQRIAAILDKADAIRRKRQQAIQLADDFLRAVFLDMFGDPVTNPKGWKVVELSTLVDPDDKLNYGVVQPGDHEEDGVPLVRSGDLSDVTPDVSQLRRVSTSIDSKHRKSKLKGNEILIACVGTIGRVGWVSEAMIGWNIARAVTRIPIREGVNREYVYRYLQNPVVQGYFERETRAVAQPTLNVGLIAKTPVALPPHDLQTAFLERYRAIQAYKERLLVALGAQDELAGCLSQRAFAGQL</sequence>
<dbReference type="AlphaFoldDB" id="A0A2S5KJN5"/>
<dbReference type="CDD" id="cd17264">
    <property type="entry name" value="RMtype1_S_Eco3763I-TRD2-CR2_like"/>
    <property type="match status" value="1"/>
</dbReference>
<evidence type="ECO:0000259" key="4">
    <source>
        <dbReference type="Pfam" id="PF01420"/>
    </source>
</evidence>
<dbReference type="SUPFAM" id="SSF116734">
    <property type="entry name" value="DNA methylase specificity domain"/>
    <property type="match status" value="2"/>
</dbReference>
<evidence type="ECO:0000313" key="6">
    <source>
        <dbReference type="Proteomes" id="UP000238196"/>
    </source>
</evidence>
<dbReference type="Pfam" id="PF01420">
    <property type="entry name" value="Methylase_S"/>
    <property type="match status" value="2"/>
</dbReference>